<dbReference type="RefSeq" id="WP_068371994.1">
    <property type="nucleotide sequence ID" value="NZ_CBCSEB010000023.1"/>
</dbReference>
<dbReference type="GO" id="GO:0005198">
    <property type="term" value="F:structural molecule activity"/>
    <property type="evidence" value="ECO:0007669"/>
    <property type="project" value="UniProtKB-UniRule"/>
</dbReference>
<dbReference type="GO" id="GO:0003774">
    <property type="term" value="F:cytoskeletal motor activity"/>
    <property type="evidence" value="ECO:0007669"/>
    <property type="project" value="InterPro"/>
</dbReference>
<dbReference type="EMBL" id="LBNE01000007">
    <property type="protein sequence ID" value="KKO71468.1"/>
    <property type="molecule type" value="Genomic_DNA"/>
</dbReference>
<dbReference type="PATRIC" id="fig|206506.3.peg.2465"/>
<sequence>MAMVQMSGIEQLLSSMRELARAAGAAPTAEMRAAGAARESGFAQELQRSLARVSSMQESANQQAQAYEAGQPGIALNDVMLDMQKAGIAFQMTVQVRNRFVAAYQEISSMPV</sequence>
<organism evidence="6 8">
    <name type="scientific">Kerstersia gyiorum</name>
    <dbReference type="NCBI Taxonomy" id="206506"/>
    <lineage>
        <taxon>Bacteria</taxon>
        <taxon>Pseudomonadati</taxon>
        <taxon>Pseudomonadota</taxon>
        <taxon>Betaproteobacteria</taxon>
        <taxon>Burkholderiales</taxon>
        <taxon>Alcaligenaceae</taxon>
        <taxon>Kerstersia</taxon>
    </lineage>
</organism>
<protein>
    <recommendedName>
        <fullName evidence="4 5">Flagellar hook-basal body complex protein FliE</fullName>
    </recommendedName>
</protein>
<evidence type="ECO:0000313" key="6">
    <source>
        <dbReference type="EMBL" id="KKO71468.1"/>
    </source>
</evidence>
<dbReference type="AlphaFoldDB" id="A0A171KRF1"/>
<evidence type="ECO:0000313" key="9">
    <source>
        <dbReference type="Proteomes" id="UP000292039"/>
    </source>
</evidence>
<keyword evidence="6" id="KW-0969">Cilium</keyword>
<dbReference type="Pfam" id="PF02049">
    <property type="entry name" value="FliE"/>
    <property type="match status" value="1"/>
</dbReference>
<evidence type="ECO:0000256" key="5">
    <source>
        <dbReference type="NCBIfam" id="TIGR00205"/>
    </source>
</evidence>
<keyword evidence="6" id="KW-0966">Cell projection</keyword>
<dbReference type="PANTHER" id="PTHR34653">
    <property type="match status" value="1"/>
</dbReference>
<comment type="subcellular location">
    <subcellularLocation>
        <location evidence="1 4">Bacterial flagellum basal body</location>
    </subcellularLocation>
</comment>
<dbReference type="OrthoDB" id="8909229at2"/>
<evidence type="ECO:0000313" key="7">
    <source>
        <dbReference type="EMBL" id="RZS69585.1"/>
    </source>
</evidence>
<keyword evidence="8" id="KW-1185">Reference proteome</keyword>
<reference evidence="6 8" key="1">
    <citation type="submission" date="2015-04" db="EMBL/GenBank/DDBJ databases">
        <title>Genome sequence of Kerstersia gyiorum CG1.</title>
        <authorList>
            <person name="Greninger A.L."/>
            <person name="Kozyreva V."/>
            <person name="Chaturvedi V."/>
        </authorList>
    </citation>
    <scope>NUCLEOTIDE SEQUENCE [LARGE SCALE GENOMIC DNA]</scope>
    <source>
        <strain evidence="6 8">CG1</strain>
    </source>
</reference>
<gene>
    <name evidence="4 6" type="primary">fliE</name>
    <name evidence="6" type="ORF">AAV32_11575</name>
    <name evidence="7" type="ORF">EV679_2189</name>
</gene>
<reference evidence="7 9" key="2">
    <citation type="submission" date="2019-02" db="EMBL/GenBank/DDBJ databases">
        <title>Genomic Encyclopedia of Type Strains, Phase IV (KMG-IV): sequencing the most valuable type-strain genomes for metagenomic binning, comparative biology and taxonomic classification.</title>
        <authorList>
            <person name="Goeker M."/>
        </authorList>
    </citation>
    <scope>NUCLEOTIDE SEQUENCE [LARGE SCALE GENOMIC DNA]</scope>
    <source>
        <strain evidence="7 9">DSM 16618</strain>
    </source>
</reference>
<dbReference type="EMBL" id="SGWZ01000003">
    <property type="protein sequence ID" value="RZS69585.1"/>
    <property type="molecule type" value="Genomic_DNA"/>
</dbReference>
<proteinExistence type="inferred from homology"/>
<dbReference type="Proteomes" id="UP000078084">
    <property type="component" value="Unassembled WGS sequence"/>
</dbReference>
<evidence type="ECO:0000313" key="8">
    <source>
        <dbReference type="Proteomes" id="UP000078084"/>
    </source>
</evidence>
<dbReference type="GO" id="GO:0009425">
    <property type="term" value="C:bacterial-type flagellum basal body"/>
    <property type="evidence" value="ECO:0007669"/>
    <property type="project" value="UniProtKB-SubCell"/>
</dbReference>
<evidence type="ECO:0000256" key="2">
    <source>
        <dbReference type="ARBA" id="ARBA00009272"/>
    </source>
</evidence>
<name>A0A171KRF1_9BURK</name>
<dbReference type="InterPro" id="IPR001624">
    <property type="entry name" value="FliE"/>
</dbReference>
<evidence type="ECO:0000256" key="4">
    <source>
        <dbReference type="HAMAP-Rule" id="MF_00724"/>
    </source>
</evidence>
<keyword evidence="6" id="KW-0282">Flagellum</keyword>
<keyword evidence="3 4" id="KW-0975">Bacterial flagellum</keyword>
<dbReference type="HAMAP" id="MF_00724">
    <property type="entry name" value="FliE"/>
    <property type="match status" value="1"/>
</dbReference>
<dbReference type="Proteomes" id="UP000292039">
    <property type="component" value="Unassembled WGS sequence"/>
</dbReference>
<dbReference type="GO" id="GO:0071973">
    <property type="term" value="P:bacterial-type flagellum-dependent cell motility"/>
    <property type="evidence" value="ECO:0007669"/>
    <property type="project" value="InterPro"/>
</dbReference>
<evidence type="ECO:0000256" key="3">
    <source>
        <dbReference type="ARBA" id="ARBA00023143"/>
    </source>
</evidence>
<comment type="caution">
    <text evidence="6">The sequence shown here is derived from an EMBL/GenBank/DDBJ whole genome shotgun (WGS) entry which is preliminary data.</text>
</comment>
<comment type="similarity">
    <text evidence="2 4">Belongs to the FliE family.</text>
</comment>
<evidence type="ECO:0000256" key="1">
    <source>
        <dbReference type="ARBA" id="ARBA00004117"/>
    </source>
</evidence>
<dbReference type="PRINTS" id="PR01006">
    <property type="entry name" value="FLGHOOKFLIE"/>
</dbReference>
<dbReference type="PANTHER" id="PTHR34653:SF1">
    <property type="entry name" value="FLAGELLAR HOOK-BASAL BODY COMPLEX PROTEIN FLIE"/>
    <property type="match status" value="1"/>
</dbReference>
<dbReference type="NCBIfam" id="TIGR00205">
    <property type="entry name" value="fliE"/>
    <property type="match status" value="1"/>
</dbReference>
<accession>A0A171KRF1</accession>
<dbReference type="STRING" id="206506.AAV32_11575"/>